<dbReference type="AlphaFoldDB" id="A0A517NJH2"/>
<dbReference type="RefSeq" id="WP_218933552.1">
    <property type="nucleotide sequence ID" value="NZ_CP036525.1"/>
</dbReference>
<dbReference type="EMBL" id="CP036525">
    <property type="protein sequence ID" value="QDT07284.1"/>
    <property type="molecule type" value="Genomic_DNA"/>
</dbReference>
<keyword evidence="2" id="KW-1185">Reference proteome</keyword>
<protein>
    <submittedName>
        <fullName evidence="1">Uncharacterized protein</fullName>
    </submittedName>
</protein>
<gene>
    <name evidence="1" type="ORF">K227x_57110</name>
</gene>
<accession>A0A517NJH2</accession>
<evidence type="ECO:0000313" key="2">
    <source>
        <dbReference type="Proteomes" id="UP000318538"/>
    </source>
</evidence>
<organism evidence="1 2">
    <name type="scientific">Rubripirellula lacrimiformis</name>
    <dbReference type="NCBI Taxonomy" id="1930273"/>
    <lineage>
        <taxon>Bacteria</taxon>
        <taxon>Pseudomonadati</taxon>
        <taxon>Planctomycetota</taxon>
        <taxon>Planctomycetia</taxon>
        <taxon>Pirellulales</taxon>
        <taxon>Pirellulaceae</taxon>
        <taxon>Rubripirellula</taxon>
    </lineage>
</organism>
<dbReference type="KEGG" id="rlc:K227x_57110"/>
<dbReference type="Proteomes" id="UP000318538">
    <property type="component" value="Chromosome"/>
</dbReference>
<sequence length="316" mass="35564">MGDACKPNEGTFRIAVIRCLLLWMVVSFSPIGDAAPPDQSGGSPHVDLALDQPRSRSFEQQIDWYALQQYATPHASVQQVSSEALLKDALKSPPSASKKSASNTGFLDFNLYPYTLVDSDNSLTINALANLPHGLQYFSLSNFGRDRTRGELEETVSLLTEQNLRWTPDWNLPLAAAAQVLLRTSDDNDVLRFGPRWAAHQTPLLDSPLQNFGIKYWVAFYAAQFDHAEGAQWQIEHVFLWKVFPELLDDRVYISGFADHNINHHGATSSTWVEETQLGVRVVDEWYLVAEQRYNGFRVGDESSLGLGIEYVIRFK</sequence>
<reference evidence="1 2" key="1">
    <citation type="submission" date="2019-02" db="EMBL/GenBank/DDBJ databases">
        <title>Deep-cultivation of Planctomycetes and their phenomic and genomic characterization uncovers novel biology.</title>
        <authorList>
            <person name="Wiegand S."/>
            <person name="Jogler M."/>
            <person name="Boedeker C."/>
            <person name="Pinto D."/>
            <person name="Vollmers J."/>
            <person name="Rivas-Marin E."/>
            <person name="Kohn T."/>
            <person name="Peeters S.H."/>
            <person name="Heuer A."/>
            <person name="Rast P."/>
            <person name="Oberbeckmann S."/>
            <person name="Bunk B."/>
            <person name="Jeske O."/>
            <person name="Meyerdierks A."/>
            <person name="Storesund J.E."/>
            <person name="Kallscheuer N."/>
            <person name="Luecker S."/>
            <person name="Lage O.M."/>
            <person name="Pohl T."/>
            <person name="Merkel B.J."/>
            <person name="Hornburger P."/>
            <person name="Mueller R.-W."/>
            <person name="Bruemmer F."/>
            <person name="Labrenz M."/>
            <person name="Spormann A.M."/>
            <person name="Op den Camp H."/>
            <person name="Overmann J."/>
            <person name="Amann R."/>
            <person name="Jetten M.S.M."/>
            <person name="Mascher T."/>
            <person name="Medema M.H."/>
            <person name="Devos D.P."/>
            <person name="Kaster A.-K."/>
            <person name="Ovreas L."/>
            <person name="Rohde M."/>
            <person name="Galperin M.Y."/>
            <person name="Jogler C."/>
        </authorList>
    </citation>
    <scope>NUCLEOTIDE SEQUENCE [LARGE SCALE GENOMIC DNA]</scope>
    <source>
        <strain evidence="1 2">K22_7</strain>
    </source>
</reference>
<name>A0A517NJH2_9BACT</name>
<evidence type="ECO:0000313" key="1">
    <source>
        <dbReference type="EMBL" id="QDT07284.1"/>
    </source>
</evidence>
<proteinExistence type="predicted"/>